<sequence>MTIEHNPALLIERATTARIAALRDTLRGLRHEHEAAVTSTPMPTESAVTRRVHADVHRRHADNDGTKERLIEEVGLTCG</sequence>
<gene>
    <name evidence="1" type="ORF">SAMN04489807_0218</name>
</gene>
<reference evidence="2" key="1">
    <citation type="submission" date="2016-10" db="EMBL/GenBank/DDBJ databases">
        <authorList>
            <person name="Varghese N."/>
            <person name="Submissions S."/>
        </authorList>
    </citation>
    <scope>NUCLEOTIDE SEQUENCE [LARGE SCALE GENOMIC DNA]</scope>
    <source>
        <strain evidence="2">DSM 16089</strain>
    </source>
</reference>
<proteinExistence type="predicted"/>
<dbReference type="AlphaFoldDB" id="A0A1H4IS86"/>
<protein>
    <submittedName>
        <fullName evidence="1">Uncharacterized protein</fullName>
    </submittedName>
</protein>
<accession>A0A1H4IS86</accession>
<evidence type="ECO:0000313" key="2">
    <source>
        <dbReference type="Proteomes" id="UP000183750"/>
    </source>
</evidence>
<organism evidence="1 2">
    <name type="scientific">Microbacterium hydrocarbonoxydans</name>
    <dbReference type="NCBI Taxonomy" id="273678"/>
    <lineage>
        <taxon>Bacteria</taxon>
        <taxon>Bacillati</taxon>
        <taxon>Actinomycetota</taxon>
        <taxon>Actinomycetes</taxon>
        <taxon>Micrococcales</taxon>
        <taxon>Microbacteriaceae</taxon>
        <taxon>Microbacterium</taxon>
    </lineage>
</organism>
<evidence type="ECO:0000313" key="1">
    <source>
        <dbReference type="EMBL" id="SEB36887.1"/>
    </source>
</evidence>
<name>A0A1H4IS86_9MICO</name>
<keyword evidence="2" id="KW-1185">Reference proteome</keyword>
<dbReference type="EMBL" id="FNSQ01000005">
    <property type="protein sequence ID" value="SEB36887.1"/>
    <property type="molecule type" value="Genomic_DNA"/>
</dbReference>
<dbReference type="Proteomes" id="UP000183750">
    <property type="component" value="Unassembled WGS sequence"/>
</dbReference>